<dbReference type="SUPFAM" id="SSF53756">
    <property type="entry name" value="UDP-Glycosyltransferase/glycogen phosphorylase"/>
    <property type="match status" value="1"/>
</dbReference>
<keyword evidence="3" id="KW-0808">Transferase</keyword>
<dbReference type="EMBL" id="ARXX01000016">
    <property type="protein sequence ID" value="MBF5056073.1"/>
    <property type="molecule type" value="Genomic_DNA"/>
</dbReference>
<evidence type="ECO:0000259" key="2">
    <source>
        <dbReference type="Pfam" id="PF13439"/>
    </source>
</evidence>
<evidence type="ECO:0000313" key="3">
    <source>
        <dbReference type="EMBL" id="MBF5056073.1"/>
    </source>
</evidence>
<evidence type="ECO:0000313" key="4">
    <source>
        <dbReference type="Proteomes" id="UP000662703"/>
    </source>
</evidence>
<gene>
    <name evidence="3" type="ORF">Y5W_01367</name>
</gene>
<sequence length="377" mass="40298">MFASDKKAALLLPCLLTGGTEVATLDTATALKVLGYRVSVIVYFDETDPAMLAAFKQEGITVTLLGLKRAGGVVAAIRLALALGNALLKLRPSLVWLQYMTPTLVPLLVARLFTRRLLAAVHVAAGHYKAGAMGRLRWLASWWCDGLVCVSHTSARGILGQVPAHSRLARRVKVLPNAIDTEVARNAVATDWRGQLGIDAESPVIGYVGRLAHNKGVDVLLRAAAQVNEQHPECHWLIVGDGAEKAHLQHIAESAGLARKVHFVGNVPRDAVYGAMKGFDIAVVPSREEGFGLTALEAMACGVPLVASGVDALREVVQDGETGVLFTPGDADALTVILMRLLALQEQRQALAVAATRHAEANYGRQAFLRKISNLLN</sequence>
<proteinExistence type="predicted"/>
<keyword evidence="4" id="KW-1185">Reference proteome</keyword>
<dbReference type="PANTHER" id="PTHR45947">
    <property type="entry name" value="SULFOQUINOVOSYL TRANSFERASE SQD2"/>
    <property type="match status" value="1"/>
</dbReference>
<dbReference type="CDD" id="cd03801">
    <property type="entry name" value="GT4_PimA-like"/>
    <property type="match status" value="1"/>
</dbReference>
<dbReference type="Pfam" id="PF00534">
    <property type="entry name" value="Glycos_transf_1"/>
    <property type="match status" value="1"/>
</dbReference>
<dbReference type="RefSeq" id="WP_194864644.1">
    <property type="nucleotide sequence ID" value="NZ_ARXX01000016.1"/>
</dbReference>
<feature type="domain" description="Glycosyl transferase family 1" evidence="1">
    <location>
        <begin position="190"/>
        <end position="356"/>
    </location>
</feature>
<comment type="caution">
    <text evidence="3">The sequence shown here is derived from an EMBL/GenBank/DDBJ whole genome shotgun (WGS) entry which is preliminary data.</text>
</comment>
<evidence type="ECO:0000259" key="1">
    <source>
        <dbReference type="Pfam" id="PF00534"/>
    </source>
</evidence>
<reference evidence="3 4" key="1">
    <citation type="submission" date="2012-09" db="EMBL/GenBank/DDBJ databases">
        <title>Genome Sequence of alkane-degrading Bacterium Alcanivorax sp. 521-1.</title>
        <authorList>
            <person name="Lai Q."/>
            <person name="Shao Z."/>
        </authorList>
    </citation>
    <scope>NUCLEOTIDE SEQUENCE [LARGE SCALE GENOMIC DNA]</scope>
    <source>
        <strain evidence="3 4">521-1</strain>
    </source>
</reference>
<name>A0ABS0APK1_9GAMM</name>
<protein>
    <submittedName>
        <fullName evidence="3">Glycosyl transferase, group 1</fullName>
    </submittedName>
</protein>
<dbReference type="Gene3D" id="3.40.50.2000">
    <property type="entry name" value="Glycogen Phosphorylase B"/>
    <property type="match status" value="2"/>
</dbReference>
<dbReference type="PANTHER" id="PTHR45947:SF3">
    <property type="entry name" value="SULFOQUINOVOSYL TRANSFERASE SQD2"/>
    <property type="match status" value="1"/>
</dbReference>
<dbReference type="InterPro" id="IPR050194">
    <property type="entry name" value="Glycosyltransferase_grp1"/>
</dbReference>
<dbReference type="InterPro" id="IPR028098">
    <property type="entry name" value="Glyco_trans_4-like_N"/>
</dbReference>
<feature type="domain" description="Glycosyltransferase subfamily 4-like N-terminal" evidence="2">
    <location>
        <begin position="18"/>
        <end position="182"/>
    </location>
</feature>
<accession>A0ABS0APK1</accession>
<organism evidence="3 4">
    <name type="scientific">Alloalcanivorax profundimaris</name>
    <dbReference type="NCBI Taxonomy" id="2735259"/>
    <lineage>
        <taxon>Bacteria</taxon>
        <taxon>Pseudomonadati</taxon>
        <taxon>Pseudomonadota</taxon>
        <taxon>Gammaproteobacteria</taxon>
        <taxon>Oceanospirillales</taxon>
        <taxon>Alcanivoracaceae</taxon>
        <taxon>Alloalcanivorax</taxon>
    </lineage>
</organism>
<dbReference type="Pfam" id="PF13439">
    <property type="entry name" value="Glyco_transf_4"/>
    <property type="match status" value="1"/>
</dbReference>
<dbReference type="Proteomes" id="UP000662703">
    <property type="component" value="Unassembled WGS sequence"/>
</dbReference>
<dbReference type="GO" id="GO:0016740">
    <property type="term" value="F:transferase activity"/>
    <property type="evidence" value="ECO:0007669"/>
    <property type="project" value="UniProtKB-KW"/>
</dbReference>
<dbReference type="InterPro" id="IPR001296">
    <property type="entry name" value="Glyco_trans_1"/>
</dbReference>